<evidence type="ECO:0000256" key="4">
    <source>
        <dbReference type="ARBA" id="ARBA00004741"/>
    </source>
</evidence>
<dbReference type="GO" id="GO:0046417">
    <property type="term" value="P:chorismate metabolic process"/>
    <property type="evidence" value="ECO:0007669"/>
    <property type="project" value="InterPro"/>
</dbReference>
<dbReference type="GO" id="GO:0004664">
    <property type="term" value="F:prephenate dehydratase activity"/>
    <property type="evidence" value="ECO:0007669"/>
    <property type="project" value="UniProtKB-EC"/>
</dbReference>
<dbReference type="InterPro" id="IPR001086">
    <property type="entry name" value="Preph_deHydtase"/>
</dbReference>
<dbReference type="GO" id="GO:0004106">
    <property type="term" value="F:chorismate mutase activity"/>
    <property type="evidence" value="ECO:0007669"/>
    <property type="project" value="UniProtKB-EC"/>
</dbReference>
<dbReference type="PROSITE" id="PS51671">
    <property type="entry name" value="ACT"/>
    <property type="match status" value="1"/>
</dbReference>
<evidence type="ECO:0000256" key="7">
    <source>
        <dbReference type="ARBA" id="ARBA00013147"/>
    </source>
</evidence>
<dbReference type="InterPro" id="IPR008242">
    <property type="entry name" value="Chor_mutase/pphenate_deHydtase"/>
</dbReference>
<dbReference type="InterPro" id="IPR045865">
    <property type="entry name" value="ACT-like_dom_sf"/>
</dbReference>
<evidence type="ECO:0000256" key="2">
    <source>
        <dbReference type="ARBA" id="ARBA00002364"/>
    </source>
</evidence>
<keyword evidence="12" id="KW-0584">Phenylalanine biosynthesis</keyword>
<feature type="domain" description="Chorismate mutase" evidence="20">
    <location>
        <begin position="1"/>
        <end position="92"/>
    </location>
</feature>
<evidence type="ECO:0000256" key="1">
    <source>
        <dbReference type="ARBA" id="ARBA00000824"/>
    </source>
</evidence>
<evidence type="ECO:0000259" key="22">
    <source>
        <dbReference type="PROSITE" id="PS51671"/>
    </source>
</evidence>
<feature type="domain" description="Prephenate dehydratase" evidence="21">
    <location>
        <begin position="92"/>
        <end position="267"/>
    </location>
</feature>
<dbReference type="NCBIfam" id="TIGR01807">
    <property type="entry name" value="CM_P2"/>
    <property type="match status" value="1"/>
</dbReference>
<dbReference type="FunCoup" id="A0A6N7EW12">
    <property type="interactions" value="430"/>
</dbReference>
<evidence type="ECO:0000256" key="19">
    <source>
        <dbReference type="PIRSR" id="PIRSR001500-2"/>
    </source>
</evidence>
<evidence type="ECO:0000313" key="23">
    <source>
        <dbReference type="EMBL" id="MPV86083.1"/>
    </source>
</evidence>
<dbReference type="PROSITE" id="PS51171">
    <property type="entry name" value="PREPHENATE_DEHYDR_3"/>
    <property type="match status" value="1"/>
</dbReference>
<dbReference type="CDD" id="cd04905">
    <property type="entry name" value="ACT_CM-PDT"/>
    <property type="match status" value="1"/>
</dbReference>
<evidence type="ECO:0000256" key="3">
    <source>
        <dbReference type="ARBA" id="ARBA00004496"/>
    </source>
</evidence>
<dbReference type="RefSeq" id="WP_152809981.1">
    <property type="nucleotide sequence ID" value="NZ_WHNW01000004.1"/>
</dbReference>
<evidence type="ECO:0000259" key="21">
    <source>
        <dbReference type="PROSITE" id="PS51171"/>
    </source>
</evidence>
<comment type="pathway">
    <text evidence="4">Amino-acid biosynthesis; L-phenylalanine biosynthesis; phenylpyruvate from prephenate: step 1/1.</text>
</comment>
<reference evidence="23 24" key="1">
    <citation type="submission" date="2019-10" db="EMBL/GenBank/DDBJ databases">
        <title>Cardiobacteriales fam. a chemoheterotrophic member of the order Cardiobacteriales, and proposal of Cardiobacteriales fam. nov.</title>
        <authorList>
            <person name="Wang C."/>
        </authorList>
    </citation>
    <scope>NUCLEOTIDE SEQUENCE [LARGE SCALE GENOMIC DNA]</scope>
    <source>
        <strain evidence="23 24">ML27</strain>
    </source>
</reference>
<keyword evidence="10" id="KW-0028">Amino-acid biosynthesis</keyword>
<dbReference type="EMBL" id="WHNW01000004">
    <property type="protein sequence ID" value="MPV86083.1"/>
    <property type="molecule type" value="Genomic_DNA"/>
</dbReference>
<dbReference type="PROSITE" id="PS00857">
    <property type="entry name" value="PREPHENATE_DEHYDR_1"/>
    <property type="match status" value="1"/>
</dbReference>
<dbReference type="EC" id="4.2.1.51" evidence="7"/>
<dbReference type="Pfam" id="PF01817">
    <property type="entry name" value="CM_2"/>
    <property type="match status" value="1"/>
</dbReference>
<dbReference type="GO" id="GO:0005737">
    <property type="term" value="C:cytoplasm"/>
    <property type="evidence" value="ECO:0007669"/>
    <property type="project" value="UniProtKB-SubCell"/>
</dbReference>
<dbReference type="SMART" id="SM00830">
    <property type="entry name" value="CM_2"/>
    <property type="match status" value="1"/>
</dbReference>
<evidence type="ECO:0000256" key="15">
    <source>
        <dbReference type="ARBA" id="ARBA00023268"/>
    </source>
</evidence>
<comment type="catalytic activity">
    <reaction evidence="1">
        <text>chorismate = prephenate</text>
        <dbReference type="Rhea" id="RHEA:13897"/>
        <dbReference type="ChEBI" id="CHEBI:29748"/>
        <dbReference type="ChEBI" id="CHEBI:29934"/>
        <dbReference type="EC" id="5.4.99.5"/>
    </reaction>
</comment>
<feature type="site" description="Essential for prephenate dehydratase activity" evidence="19">
    <location>
        <position position="260"/>
    </location>
</feature>
<dbReference type="SUPFAM" id="SSF55021">
    <property type="entry name" value="ACT-like"/>
    <property type="match status" value="1"/>
</dbReference>
<dbReference type="Proteomes" id="UP000471298">
    <property type="component" value="Unassembled WGS sequence"/>
</dbReference>
<dbReference type="InParanoid" id="A0A6N7EW12"/>
<dbReference type="InterPro" id="IPR010957">
    <property type="entry name" value="G/b/e-P-prot_chorismate_mutase"/>
</dbReference>
<dbReference type="InterPro" id="IPR002912">
    <property type="entry name" value="ACT_dom"/>
</dbReference>
<comment type="pathway">
    <text evidence="5">Metabolic intermediate biosynthesis; prephenate biosynthesis; prephenate from chorismate: step 1/1.</text>
</comment>
<gene>
    <name evidence="23" type="primary">pheA</name>
    <name evidence="23" type="ORF">GCU85_04965</name>
</gene>
<dbReference type="EC" id="5.4.99.5" evidence="6"/>
<dbReference type="NCBIfam" id="NF008865">
    <property type="entry name" value="PRK11898.1"/>
    <property type="match status" value="1"/>
</dbReference>
<dbReference type="PANTHER" id="PTHR21022">
    <property type="entry name" value="PREPHENATE DEHYDRATASE P PROTEIN"/>
    <property type="match status" value="1"/>
</dbReference>
<keyword evidence="24" id="KW-1185">Reference proteome</keyword>
<accession>A0A6N7EW12</accession>
<evidence type="ECO:0000256" key="13">
    <source>
        <dbReference type="ARBA" id="ARBA00023235"/>
    </source>
</evidence>
<dbReference type="InterPro" id="IPR002701">
    <property type="entry name" value="CM_II_prokaryot"/>
</dbReference>
<comment type="function">
    <text evidence="2">Catalyzes the Claisen rearrangement of chorismate to prephenate and the decarboxylation/dehydration of prephenate to phenylpyruvate.</text>
</comment>
<dbReference type="Gene3D" id="3.40.190.10">
    <property type="entry name" value="Periplasmic binding protein-like II"/>
    <property type="match status" value="2"/>
</dbReference>
<evidence type="ECO:0000256" key="11">
    <source>
        <dbReference type="ARBA" id="ARBA00023141"/>
    </source>
</evidence>
<evidence type="ECO:0000256" key="18">
    <source>
        <dbReference type="ARBA" id="ARBA00047848"/>
    </source>
</evidence>
<dbReference type="Pfam" id="PF01842">
    <property type="entry name" value="ACT"/>
    <property type="match status" value="1"/>
</dbReference>
<keyword evidence="11" id="KW-0057">Aromatic amino acid biosynthesis</keyword>
<comment type="caution">
    <text evidence="23">The sequence shown here is derived from an EMBL/GenBank/DDBJ whole genome shotgun (WGS) entry which is preliminary data.</text>
</comment>
<evidence type="ECO:0000256" key="8">
    <source>
        <dbReference type="ARBA" id="ARBA00014401"/>
    </source>
</evidence>
<feature type="domain" description="ACT" evidence="22">
    <location>
        <begin position="279"/>
        <end position="356"/>
    </location>
</feature>
<dbReference type="SUPFAM" id="SSF53850">
    <property type="entry name" value="Periplasmic binding protein-like II"/>
    <property type="match status" value="1"/>
</dbReference>
<evidence type="ECO:0000256" key="5">
    <source>
        <dbReference type="ARBA" id="ARBA00004817"/>
    </source>
</evidence>
<evidence type="ECO:0000256" key="14">
    <source>
        <dbReference type="ARBA" id="ARBA00023239"/>
    </source>
</evidence>
<protein>
    <recommendedName>
        <fullName evidence="8">Bifunctional chorismate mutase/prephenate dehydratase</fullName>
        <ecNumber evidence="7">4.2.1.51</ecNumber>
        <ecNumber evidence="6">5.4.99.5</ecNumber>
    </recommendedName>
    <alternativeName>
        <fullName evidence="17">Chorismate mutase-prephenate dehydratase</fullName>
    </alternativeName>
    <alternativeName>
        <fullName evidence="16">p-protein</fullName>
    </alternativeName>
</protein>
<evidence type="ECO:0000256" key="6">
    <source>
        <dbReference type="ARBA" id="ARBA00012404"/>
    </source>
</evidence>
<dbReference type="Pfam" id="PF00800">
    <property type="entry name" value="PDT"/>
    <property type="match status" value="1"/>
</dbReference>
<dbReference type="FunFam" id="3.40.190.10:FF:000029">
    <property type="entry name" value="Chorismate mutase/Prephenate dehydratase"/>
    <property type="match status" value="1"/>
</dbReference>
<keyword evidence="13" id="KW-0413">Isomerase</keyword>
<keyword evidence="9" id="KW-0963">Cytoplasm</keyword>
<dbReference type="GO" id="GO:0009094">
    <property type="term" value="P:L-phenylalanine biosynthetic process"/>
    <property type="evidence" value="ECO:0007669"/>
    <property type="project" value="UniProtKB-UniPathway"/>
</dbReference>
<dbReference type="FunFam" id="3.30.70.260:FF:000012">
    <property type="entry name" value="Prephenate dehydratase"/>
    <property type="match status" value="1"/>
</dbReference>
<evidence type="ECO:0000256" key="9">
    <source>
        <dbReference type="ARBA" id="ARBA00022490"/>
    </source>
</evidence>
<dbReference type="FunFam" id="3.40.190.10:FF:000034">
    <property type="entry name" value="Chorismate mutase/prephenate dehydratase"/>
    <property type="match status" value="1"/>
</dbReference>
<dbReference type="PROSITE" id="PS51168">
    <property type="entry name" value="CHORISMATE_MUT_2"/>
    <property type="match status" value="1"/>
</dbReference>
<keyword evidence="15" id="KW-0511">Multifunctional enzyme</keyword>
<dbReference type="PROSITE" id="PS00858">
    <property type="entry name" value="PREPHENATE_DEHYDR_2"/>
    <property type="match status" value="1"/>
</dbReference>
<name>A0A6N7EW12_9GAMM</name>
<dbReference type="Gene3D" id="3.30.70.260">
    <property type="match status" value="1"/>
</dbReference>
<evidence type="ECO:0000259" key="20">
    <source>
        <dbReference type="PROSITE" id="PS51168"/>
    </source>
</evidence>
<dbReference type="UniPathway" id="UPA00121">
    <property type="reaction ID" value="UER00345"/>
</dbReference>
<evidence type="ECO:0000256" key="10">
    <source>
        <dbReference type="ARBA" id="ARBA00022605"/>
    </source>
</evidence>
<comment type="catalytic activity">
    <reaction evidence="18">
        <text>prephenate + H(+) = 3-phenylpyruvate + CO2 + H2O</text>
        <dbReference type="Rhea" id="RHEA:21648"/>
        <dbReference type="ChEBI" id="CHEBI:15377"/>
        <dbReference type="ChEBI" id="CHEBI:15378"/>
        <dbReference type="ChEBI" id="CHEBI:16526"/>
        <dbReference type="ChEBI" id="CHEBI:18005"/>
        <dbReference type="ChEBI" id="CHEBI:29934"/>
        <dbReference type="EC" id="4.2.1.51"/>
    </reaction>
</comment>
<evidence type="ECO:0000256" key="12">
    <source>
        <dbReference type="ARBA" id="ARBA00023222"/>
    </source>
</evidence>
<proteinExistence type="predicted"/>
<evidence type="ECO:0000313" key="24">
    <source>
        <dbReference type="Proteomes" id="UP000471298"/>
    </source>
</evidence>
<dbReference type="AlphaFoldDB" id="A0A6N7EW12"/>
<sequence>MANQDLLVYRDKIDAIDEQILALLSSRAACAKAIGHIKQNQTVAMPFYRPEREKAVLERLMDMNPGPLPDKEIRRLFREVMSACLALEMPMDIAYLGPEGTYTQAAVLKQFGHSVNTVPLRTIPDVFKAVQSENAHFGIVPSENSTEGVVTHTLDMLLQSDLRICGEILLRIQHNLLSNAESLSAVKAVYAHEQALAQCRNWLNRYIPHADLRPVSSNGKAAEIAATEANAAAIAGQMASDFYGLSILAAGIEDETNNTTRFLVIGNQQLTPTGDDKTSLVVSANNHPGLLHQLLEPIARYKVNMTRLESRPARQAIWEYVFFIDLEGHEHDEKTASLLAEIKRTASFFKVLGSYPVGTVF</sequence>
<dbReference type="InterPro" id="IPR036979">
    <property type="entry name" value="CM_dom_sf"/>
</dbReference>
<dbReference type="InterPro" id="IPR036263">
    <property type="entry name" value="Chorismate_II_sf"/>
</dbReference>
<organism evidence="23 24">
    <name type="scientific">Ostreibacterium oceani</name>
    <dbReference type="NCBI Taxonomy" id="2654998"/>
    <lineage>
        <taxon>Bacteria</taxon>
        <taxon>Pseudomonadati</taxon>
        <taxon>Pseudomonadota</taxon>
        <taxon>Gammaproteobacteria</taxon>
        <taxon>Cardiobacteriales</taxon>
        <taxon>Ostreibacteriaceae</taxon>
        <taxon>Ostreibacterium</taxon>
    </lineage>
</organism>
<dbReference type="PIRSF" id="PIRSF001500">
    <property type="entry name" value="Chor_mut_pdt_Ppr"/>
    <property type="match status" value="1"/>
</dbReference>
<evidence type="ECO:0000256" key="16">
    <source>
        <dbReference type="ARBA" id="ARBA00031175"/>
    </source>
</evidence>
<evidence type="ECO:0000256" key="17">
    <source>
        <dbReference type="ARBA" id="ARBA00031520"/>
    </source>
</evidence>
<dbReference type="UniPathway" id="UPA00120">
    <property type="reaction ID" value="UER00203"/>
</dbReference>
<comment type="subcellular location">
    <subcellularLocation>
        <location evidence="3">Cytoplasm</location>
    </subcellularLocation>
</comment>
<dbReference type="SUPFAM" id="SSF48600">
    <property type="entry name" value="Chorismate mutase II"/>
    <property type="match status" value="1"/>
</dbReference>
<dbReference type="InterPro" id="IPR018528">
    <property type="entry name" value="Preph_deHydtase_CS"/>
</dbReference>
<dbReference type="Gene3D" id="1.20.59.10">
    <property type="entry name" value="Chorismate mutase"/>
    <property type="match status" value="1"/>
</dbReference>
<dbReference type="CDD" id="cd13630">
    <property type="entry name" value="PBP2_PDT_1"/>
    <property type="match status" value="1"/>
</dbReference>
<dbReference type="PANTHER" id="PTHR21022:SF19">
    <property type="entry name" value="PREPHENATE DEHYDRATASE-RELATED"/>
    <property type="match status" value="1"/>
</dbReference>
<keyword evidence="14 23" id="KW-0456">Lyase</keyword>